<comment type="similarity">
    <text evidence="2">Belongs to the ammonia transporter channel (TC 1.A.11.2) family.</text>
</comment>
<keyword evidence="6 9" id="KW-0472">Membrane</keyword>
<evidence type="ECO:0000256" key="2">
    <source>
        <dbReference type="ARBA" id="ARBA00005887"/>
    </source>
</evidence>
<dbReference type="Gene3D" id="1.10.3430.10">
    <property type="entry name" value="Ammonium transporter AmtB like domains"/>
    <property type="match status" value="1"/>
</dbReference>
<comment type="subcellular location">
    <subcellularLocation>
        <location evidence="1">Membrane</location>
        <topology evidence="1">Multi-pass membrane protein</topology>
    </subcellularLocation>
</comment>
<feature type="transmembrane region" description="Helical" evidence="9">
    <location>
        <begin position="110"/>
        <end position="129"/>
    </location>
</feature>
<evidence type="ECO:0000259" key="10">
    <source>
        <dbReference type="Pfam" id="PF00909"/>
    </source>
</evidence>
<dbReference type="PROSITE" id="PS01219">
    <property type="entry name" value="AMMONIUM_TRANSP"/>
    <property type="match status" value="1"/>
</dbReference>
<evidence type="ECO:0000256" key="8">
    <source>
        <dbReference type="ARBA" id="ARBA00045370"/>
    </source>
</evidence>
<name>A0A0M0BRY7_9ARCH</name>
<keyword evidence="7" id="KW-0924">Ammonia transport</keyword>
<feature type="non-terminal residue" evidence="11">
    <location>
        <position position="1"/>
    </location>
</feature>
<comment type="caution">
    <text evidence="11">The sequence shown here is derived from an EMBL/GenBank/DDBJ whole genome shotgun (WGS) entry which is preliminary data.</text>
</comment>
<dbReference type="AlphaFoldDB" id="A0A0M0BRY7"/>
<dbReference type="GO" id="GO:0097272">
    <property type="term" value="P:ammonium homeostasis"/>
    <property type="evidence" value="ECO:0007669"/>
    <property type="project" value="TreeGrafter"/>
</dbReference>
<feature type="domain" description="Ammonium transporter AmtB-like" evidence="10">
    <location>
        <begin position="6"/>
        <end position="284"/>
    </location>
</feature>
<dbReference type="InterPro" id="IPR029020">
    <property type="entry name" value="Ammonium/urea_transptr"/>
</dbReference>
<feature type="transmembrane region" description="Helical" evidence="9">
    <location>
        <begin position="37"/>
        <end position="58"/>
    </location>
</feature>
<evidence type="ECO:0000256" key="6">
    <source>
        <dbReference type="ARBA" id="ARBA00023136"/>
    </source>
</evidence>
<dbReference type="PANTHER" id="PTHR11730:SF6">
    <property type="entry name" value="AMMONIUM TRANSPORTER"/>
    <property type="match status" value="1"/>
</dbReference>
<feature type="transmembrane region" description="Helical" evidence="9">
    <location>
        <begin position="191"/>
        <end position="220"/>
    </location>
</feature>
<dbReference type="EMBL" id="LFWU01000111">
    <property type="protein sequence ID" value="KON30971.1"/>
    <property type="molecule type" value="Genomic_DNA"/>
</dbReference>
<protein>
    <recommendedName>
        <fullName evidence="10">Ammonium transporter AmtB-like domain-containing protein</fullName>
    </recommendedName>
</protein>
<evidence type="ECO:0000256" key="1">
    <source>
        <dbReference type="ARBA" id="ARBA00004141"/>
    </source>
</evidence>
<dbReference type="InterPro" id="IPR018047">
    <property type="entry name" value="Ammonium_transpt_CS"/>
</dbReference>
<feature type="transmembrane region" description="Helical" evidence="9">
    <location>
        <begin position="136"/>
        <end position="155"/>
    </location>
</feature>
<keyword evidence="3" id="KW-0813">Transport</keyword>
<keyword evidence="4 9" id="KW-0812">Transmembrane</keyword>
<sequence>IAAVGIAGFIYPVVEHWVWGGGWLSQIGYIDYAGSSVVHMVGGMLAITGAYVIGPRIGKFVGKNNMPRTFFGHSIPLSVIGAWLLAFGWFGFNVGSSVAADPMTINVELAWVSLTTAMCMAGGMFGAAITSRGHVLTSMVGLLAGAVAICAGAAIVHPLAAFVIGIVAGVITTFVTGLVEYKLHIDDATACFPVHAACGIWGVLAAGIFGGTALGAHPIYGFADATTWINQIGIQAIGAASIALWAGAMGLIMFTALKKLKILRVTRDEELYGLDIALHKTLAYPEDMMEEK</sequence>
<accession>A0A0M0BRY7</accession>
<organism evidence="11 12">
    <name type="scientific">miscellaneous Crenarchaeota group-1 archaeon SG8-32-1</name>
    <dbReference type="NCBI Taxonomy" id="1685124"/>
    <lineage>
        <taxon>Archaea</taxon>
        <taxon>Candidatus Bathyarchaeota</taxon>
        <taxon>MCG-1</taxon>
    </lineage>
</organism>
<feature type="transmembrane region" description="Helical" evidence="9">
    <location>
        <begin position="70"/>
        <end position="90"/>
    </location>
</feature>
<proteinExistence type="inferred from homology"/>
<dbReference type="GO" id="GO:0016020">
    <property type="term" value="C:membrane"/>
    <property type="evidence" value="ECO:0007669"/>
    <property type="project" value="UniProtKB-SubCell"/>
</dbReference>
<reference evidence="11 12" key="1">
    <citation type="submission" date="2015-06" db="EMBL/GenBank/DDBJ databases">
        <title>New insights into the roles of widespread benthic archaea in carbon and nitrogen cycling.</title>
        <authorList>
            <person name="Lazar C.S."/>
            <person name="Baker B.J."/>
            <person name="Seitz K.W."/>
            <person name="Hyde A.S."/>
            <person name="Dick G.J."/>
            <person name="Hinrichs K.-U."/>
            <person name="Teske A.P."/>
        </authorList>
    </citation>
    <scope>NUCLEOTIDE SEQUENCE [LARGE SCALE GENOMIC DNA]</scope>
    <source>
        <strain evidence="11">SG8-32-1</strain>
    </source>
</reference>
<evidence type="ECO:0000256" key="4">
    <source>
        <dbReference type="ARBA" id="ARBA00022692"/>
    </source>
</evidence>
<evidence type="ECO:0000313" key="11">
    <source>
        <dbReference type="EMBL" id="KON30971.1"/>
    </source>
</evidence>
<evidence type="ECO:0000313" key="12">
    <source>
        <dbReference type="Proteomes" id="UP000037237"/>
    </source>
</evidence>
<evidence type="ECO:0000256" key="5">
    <source>
        <dbReference type="ARBA" id="ARBA00022989"/>
    </source>
</evidence>
<feature type="transmembrane region" description="Helical" evidence="9">
    <location>
        <begin position="232"/>
        <end position="257"/>
    </location>
</feature>
<keyword evidence="5 9" id="KW-1133">Transmembrane helix</keyword>
<dbReference type="SUPFAM" id="SSF111352">
    <property type="entry name" value="Ammonium transporter"/>
    <property type="match status" value="1"/>
</dbReference>
<evidence type="ECO:0000256" key="7">
    <source>
        <dbReference type="ARBA" id="ARBA00023177"/>
    </source>
</evidence>
<dbReference type="InterPro" id="IPR024041">
    <property type="entry name" value="NH4_transpt_AmtB-like_dom"/>
</dbReference>
<dbReference type="Proteomes" id="UP000037237">
    <property type="component" value="Unassembled WGS sequence"/>
</dbReference>
<evidence type="ECO:0000256" key="9">
    <source>
        <dbReference type="SAM" id="Phobius"/>
    </source>
</evidence>
<dbReference type="PATRIC" id="fig|1685124.3.peg.905"/>
<comment type="function">
    <text evidence="8">Involved in the uptake of ammonium/ammonia (NH(4)(+)/NH(3)). Transport is electrogenic.</text>
</comment>
<dbReference type="PANTHER" id="PTHR11730">
    <property type="entry name" value="AMMONIUM TRANSPORTER"/>
    <property type="match status" value="1"/>
</dbReference>
<dbReference type="GO" id="GO:0008519">
    <property type="term" value="F:ammonium channel activity"/>
    <property type="evidence" value="ECO:0007669"/>
    <property type="project" value="InterPro"/>
</dbReference>
<dbReference type="Pfam" id="PF00909">
    <property type="entry name" value="Ammonium_transp"/>
    <property type="match status" value="1"/>
</dbReference>
<feature type="transmembrane region" description="Helical" evidence="9">
    <location>
        <begin position="161"/>
        <end position="179"/>
    </location>
</feature>
<evidence type="ECO:0000256" key="3">
    <source>
        <dbReference type="ARBA" id="ARBA00022448"/>
    </source>
</evidence>
<gene>
    <name evidence="11" type="ORF">AC477_04545</name>
</gene>